<accession>A0A0W8E3Q8</accession>
<evidence type="ECO:0000256" key="3">
    <source>
        <dbReference type="ARBA" id="ARBA00022970"/>
    </source>
</evidence>
<evidence type="ECO:0000313" key="5">
    <source>
        <dbReference type="EMBL" id="KUG03259.1"/>
    </source>
</evidence>
<dbReference type="PANTHER" id="PTHR30483:SF6">
    <property type="entry name" value="PERIPLASMIC BINDING PROTEIN OF ABC TRANSPORTER FOR NATURAL AMINO ACIDS"/>
    <property type="match status" value="1"/>
</dbReference>
<evidence type="ECO:0000256" key="2">
    <source>
        <dbReference type="ARBA" id="ARBA00022729"/>
    </source>
</evidence>
<dbReference type="InterPro" id="IPR000709">
    <property type="entry name" value="Leu_Ile_Val-bd"/>
</dbReference>
<comment type="caution">
    <text evidence="5">The sequence shown here is derived from an EMBL/GenBank/DDBJ whole genome shotgun (WGS) entry which is preliminary data.</text>
</comment>
<evidence type="ECO:0000259" key="4">
    <source>
        <dbReference type="Pfam" id="PF13458"/>
    </source>
</evidence>
<gene>
    <name evidence="5" type="ORF">ASZ90_019358</name>
</gene>
<dbReference type="InterPro" id="IPR051010">
    <property type="entry name" value="BCAA_transport"/>
</dbReference>
<dbReference type="CDD" id="cd06347">
    <property type="entry name" value="PBP1_ABC_LivK_ligand_binding-like"/>
    <property type="match status" value="1"/>
</dbReference>
<dbReference type="EMBL" id="LNQE01001888">
    <property type="protein sequence ID" value="KUG03259.1"/>
    <property type="molecule type" value="Genomic_DNA"/>
</dbReference>
<keyword evidence="1" id="KW-0813">Transport</keyword>
<organism evidence="5">
    <name type="scientific">hydrocarbon metagenome</name>
    <dbReference type="NCBI Taxonomy" id="938273"/>
    <lineage>
        <taxon>unclassified sequences</taxon>
        <taxon>metagenomes</taxon>
        <taxon>ecological metagenomes</taxon>
    </lineage>
</organism>
<dbReference type="AlphaFoldDB" id="A0A0W8E3Q8"/>
<proteinExistence type="predicted"/>
<protein>
    <submittedName>
        <fullName evidence="5">Branched-chain amino acid abc transporter, amino acid-binding protein</fullName>
    </submittedName>
</protein>
<dbReference type="GO" id="GO:0006865">
    <property type="term" value="P:amino acid transport"/>
    <property type="evidence" value="ECO:0007669"/>
    <property type="project" value="UniProtKB-KW"/>
</dbReference>
<keyword evidence="3" id="KW-0029">Amino-acid transport</keyword>
<sequence length="396" mass="42119">MSSKLKFRLALVLCCVMMMSIFAGCGGEKPAAEDPSSEASAEVIKLGFLGALTGSVANYGIPGKKGMEMAIEEINANGGILGHQVEGVYDDNKGETTDISAIAKKYITRDKVVAMVGDPCTGLTKVAGQIAQDNEVVIISAGATGTGVVEIGDYVFRNTLLDAFAAPAVVEWMVTDQGWNNIAIITSLNNGYSTALTPVFKDAIAAKGGNIVLDESVNDGETDFTAQVTKLKNAGADVLVFTGYYTEAALIMNEVQKQNFDMVLVGGDGLYGQDLAALGQSAVEEKVIFYCGFSSDQPSDETAVFLEAYRAKFGEEPDMFSAQYYDAVYILKKAMEDADSLDPKVFKNELAKLADYPGVSGVTTIGPDREPMKSPVCLITVKDGQFALLEKIPVDL</sequence>
<dbReference type="Pfam" id="PF13458">
    <property type="entry name" value="Peripla_BP_6"/>
    <property type="match status" value="1"/>
</dbReference>
<dbReference type="Gene3D" id="3.40.50.2300">
    <property type="match status" value="2"/>
</dbReference>
<dbReference type="InterPro" id="IPR028081">
    <property type="entry name" value="Leu-bd"/>
</dbReference>
<reference evidence="5" key="1">
    <citation type="journal article" date="2015" name="Proc. Natl. Acad. Sci. U.S.A.">
        <title>Networks of energetic and metabolic interactions define dynamics in microbial communities.</title>
        <authorList>
            <person name="Embree M."/>
            <person name="Liu J.K."/>
            <person name="Al-Bassam M.M."/>
            <person name="Zengler K."/>
        </authorList>
    </citation>
    <scope>NUCLEOTIDE SEQUENCE</scope>
</reference>
<dbReference type="PROSITE" id="PS51257">
    <property type="entry name" value="PROKAR_LIPOPROTEIN"/>
    <property type="match status" value="1"/>
</dbReference>
<dbReference type="SUPFAM" id="SSF53822">
    <property type="entry name" value="Periplasmic binding protein-like I"/>
    <property type="match status" value="1"/>
</dbReference>
<name>A0A0W8E3Q8_9ZZZZ</name>
<evidence type="ECO:0000256" key="1">
    <source>
        <dbReference type="ARBA" id="ARBA00022448"/>
    </source>
</evidence>
<keyword evidence="2" id="KW-0732">Signal</keyword>
<dbReference type="PRINTS" id="PR00337">
    <property type="entry name" value="LEUILEVALBP"/>
</dbReference>
<feature type="domain" description="Leucine-binding protein" evidence="4">
    <location>
        <begin position="44"/>
        <end position="384"/>
    </location>
</feature>
<dbReference type="InterPro" id="IPR028082">
    <property type="entry name" value="Peripla_BP_I"/>
</dbReference>
<dbReference type="PANTHER" id="PTHR30483">
    <property type="entry name" value="LEUCINE-SPECIFIC-BINDING PROTEIN"/>
    <property type="match status" value="1"/>
</dbReference>